<feature type="region of interest" description="Disordered" evidence="1">
    <location>
        <begin position="406"/>
        <end position="443"/>
    </location>
</feature>
<protein>
    <recommendedName>
        <fullName evidence="5">Alpha-2-macroglobulin bait region domain-containing protein</fullName>
    </recommendedName>
</protein>
<evidence type="ECO:0000313" key="4">
    <source>
        <dbReference type="Proteomes" id="UP001217485"/>
    </source>
</evidence>
<evidence type="ECO:0000256" key="1">
    <source>
        <dbReference type="SAM" id="MobiDB-lite"/>
    </source>
</evidence>
<feature type="region of interest" description="Disordered" evidence="1">
    <location>
        <begin position="1"/>
        <end position="42"/>
    </location>
</feature>
<evidence type="ECO:0000313" key="3">
    <source>
        <dbReference type="EMBL" id="MDC0684386.1"/>
    </source>
</evidence>
<feature type="compositionally biased region" description="Low complexity" evidence="1">
    <location>
        <begin position="415"/>
        <end position="441"/>
    </location>
</feature>
<name>A0ABT5CD77_9BACT</name>
<dbReference type="Proteomes" id="UP001217485">
    <property type="component" value="Unassembled WGS sequence"/>
</dbReference>
<proteinExistence type="predicted"/>
<dbReference type="EMBL" id="JAQNDK010000005">
    <property type="protein sequence ID" value="MDC0684386.1"/>
    <property type="molecule type" value="Genomic_DNA"/>
</dbReference>
<organism evidence="3 4">
    <name type="scientific">Sorangium atrum</name>
    <dbReference type="NCBI Taxonomy" id="2995308"/>
    <lineage>
        <taxon>Bacteria</taxon>
        <taxon>Pseudomonadati</taxon>
        <taxon>Myxococcota</taxon>
        <taxon>Polyangia</taxon>
        <taxon>Polyangiales</taxon>
        <taxon>Polyangiaceae</taxon>
        <taxon>Sorangium</taxon>
    </lineage>
</organism>
<keyword evidence="2" id="KW-1133">Transmembrane helix</keyword>
<gene>
    <name evidence="3" type="ORF">POL72_42075</name>
</gene>
<feature type="transmembrane region" description="Helical" evidence="2">
    <location>
        <begin position="52"/>
        <end position="70"/>
    </location>
</feature>
<keyword evidence="2" id="KW-0812">Transmembrane</keyword>
<keyword evidence="4" id="KW-1185">Reference proteome</keyword>
<comment type="caution">
    <text evidence="3">The sequence shown here is derived from an EMBL/GenBank/DDBJ whole genome shotgun (WGS) entry which is preliminary data.</text>
</comment>
<keyword evidence="2" id="KW-0472">Membrane</keyword>
<dbReference type="RefSeq" id="WP_272102511.1">
    <property type="nucleotide sequence ID" value="NZ_JAQNDK010000005.1"/>
</dbReference>
<accession>A0ABT5CD77</accession>
<evidence type="ECO:0008006" key="5">
    <source>
        <dbReference type="Google" id="ProtNLM"/>
    </source>
</evidence>
<evidence type="ECO:0000256" key="2">
    <source>
        <dbReference type="SAM" id="Phobius"/>
    </source>
</evidence>
<sequence>MTTPAKRREPAGHGAPAPSRSHATRPASRARMATAGFRARDGAPRKALNPRWLIAMALLGVTAFALSQLSSAPPLGSSLPAEDEILAYHIEPERDLVIKVPAEIDAVEVTTWGSVRADACDSARRYPYGFIAAFVNERGEEVARHAIDLESRVSCDPDRPLGEGEYAARLASGGGAVTDPRSTLLITHDVLPQGGQVRLRAKPAVGSDGALVPSELTILSRLEGRYQRSEASRAVYEQSLDAEERRQLGLRASALGFADLPEPARKALLRGWARRLEAGGREGIDYEMSRLLLRRFRMPYPRAEGRGASEFVIGERRAAALNFRGPLSLDIEGPPGRTVRVGDGASGSTSVALGPLGRATVRLLREDIRTVVIDGVGPDFGVRFSASEAQAMQQIGEIVHPAMPLPAGEGGPGAAPGALPPGAAEEPPAPSASAAAPAAAPTRLQTPPDVRIVRYLALDPSDPVIARMAPGQELLGLLFRTQIDASGGANQGEATVVARWGPGPSERAELKVTLPRSRFEWWNEGFDASEPRLAILRPPAGVERIEITGDARTRLRLRAIEPGVNETLYRLPYRVTLAEDETWRYAPFDVSTWTDVRALNLDDLERKERFSDLREQVRIERAGEGARSDADRPERVLVPEHAPVRRRLLMPAWQSAGEPSPGDAWTPLLVAKDVRVDGAGARAGRLSVIYRAARASLGKEVAVRVDGEVALKEPIVALSGSLRVAAPAGARRVEVEGLGEAGVAYTDAPPANGGAIVRRRDVFELTRARPMTYEFKQEAGETLHLVLFVVTPGENADYRIRYRLEGAKPASREAAFFRRVTIPDGVLAGRGGDLTRATLWEAATEKRGTDGVGRGVIRLGDDLAPGKRVVRLSLLGPQQGDTGEPAKAVWVGAVLVGQKAPGRDDGPRLWVEDDP</sequence>
<feature type="compositionally biased region" description="Basic and acidic residues" evidence="1">
    <location>
        <begin position="1"/>
        <end position="11"/>
    </location>
</feature>
<reference evidence="3 4" key="1">
    <citation type="submission" date="2023-01" db="EMBL/GenBank/DDBJ databases">
        <title>Minimal conservation of predation-associated metabolite biosynthetic gene clusters underscores biosynthetic potential of Myxococcota including descriptions for ten novel species: Archangium lansinium sp. nov., Myxococcus landrumus sp. nov., Nannocystis bai.</title>
        <authorList>
            <person name="Ahearne A."/>
            <person name="Stevens C."/>
            <person name="Dowd S."/>
        </authorList>
    </citation>
    <scope>NUCLEOTIDE SEQUENCE [LARGE SCALE GENOMIC DNA]</scope>
    <source>
        <strain evidence="3 4">WIWO2</strain>
    </source>
</reference>